<dbReference type="InterPro" id="IPR018000">
    <property type="entry name" value="Neurotransmitter_ion_chnl_CS"/>
</dbReference>
<evidence type="ECO:0000259" key="12">
    <source>
        <dbReference type="Pfam" id="PF02931"/>
    </source>
</evidence>
<keyword evidence="8 11" id="KW-0406">Ion transport</keyword>
<proteinExistence type="inferred from homology"/>
<evidence type="ECO:0000256" key="2">
    <source>
        <dbReference type="ARBA" id="ARBA00004236"/>
    </source>
</evidence>
<name>A0A4U5N4T5_STECR</name>
<dbReference type="InterPro" id="IPR006029">
    <property type="entry name" value="Neurotrans-gated_channel_TM"/>
</dbReference>
<dbReference type="EMBL" id="AZBU02000005">
    <property type="protein sequence ID" value="TKR77242.1"/>
    <property type="molecule type" value="Genomic_DNA"/>
</dbReference>
<dbReference type="SUPFAM" id="SSF90112">
    <property type="entry name" value="Neurotransmitter-gated ion-channel transmembrane pore"/>
    <property type="match status" value="1"/>
</dbReference>
<dbReference type="InterPro" id="IPR038050">
    <property type="entry name" value="Neuro_actylchol_rec"/>
</dbReference>
<keyword evidence="10 11" id="KW-0407">Ion channel</keyword>
<keyword evidence="5 11" id="KW-0812">Transmembrane</keyword>
<organism evidence="14 15">
    <name type="scientific">Steinernema carpocapsae</name>
    <name type="common">Entomopathogenic nematode</name>
    <dbReference type="NCBI Taxonomy" id="34508"/>
    <lineage>
        <taxon>Eukaryota</taxon>
        <taxon>Metazoa</taxon>
        <taxon>Ecdysozoa</taxon>
        <taxon>Nematoda</taxon>
        <taxon>Chromadorea</taxon>
        <taxon>Rhabditida</taxon>
        <taxon>Tylenchina</taxon>
        <taxon>Panagrolaimomorpha</taxon>
        <taxon>Strongyloidoidea</taxon>
        <taxon>Steinernematidae</taxon>
        <taxon>Steinernema</taxon>
    </lineage>
</organism>
<dbReference type="InterPro" id="IPR044721">
    <property type="entry name" value="GluCl_TM"/>
</dbReference>
<keyword evidence="4" id="KW-1003">Cell membrane</keyword>
<dbReference type="SUPFAM" id="SSF63712">
    <property type="entry name" value="Nicotinic receptor ligand binding domain-like"/>
    <property type="match status" value="1"/>
</dbReference>
<evidence type="ECO:0000256" key="5">
    <source>
        <dbReference type="ARBA" id="ARBA00022692"/>
    </source>
</evidence>
<feature type="chain" id="PRO_5022248951" description="Ig-like domain-containing protein" evidence="11">
    <location>
        <begin position="18"/>
        <end position="432"/>
    </location>
</feature>
<feature type="transmembrane region" description="Helical" evidence="11">
    <location>
        <begin position="249"/>
        <end position="269"/>
    </location>
</feature>
<evidence type="ECO:0000313" key="15">
    <source>
        <dbReference type="Proteomes" id="UP000298663"/>
    </source>
</evidence>
<dbReference type="InterPro" id="IPR036719">
    <property type="entry name" value="Neuro-gated_channel_TM_sf"/>
</dbReference>
<dbReference type="FunFam" id="2.70.170.10:FF:000038">
    <property type="entry name" value="Glutamate-gated chloride channel alpha"/>
    <property type="match status" value="1"/>
</dbReference>
<evidence type="ECO:0008006" key="16">
    <source>
        <dbReference type="Google" id="ProtNLM"/>
    </source>
</evidence>
<keyword evidence="15" id="KW-1185">Reference proteome</keyword>
<feature type="transmembrane region" description="Helical" evidence="11">
    <location>
        <begin position="312"/>
        <end position="336"/>
    </location>
</feature>
<evidence type="ECO:0000313" key="14">
    <source>
        <dbReference type="EMBL" id="TKR77242.1"/>
    </source>
</evidence>
<accession>A0A4U5N4T5</accession>
<keyword evidence="3 11" id="KW-0813">Transport</keyword>
<feature type="domain" description="Neurotransmitter-gated ion-channel transmembrane" evidence="13">
    <location>
        <begin position="254"/>
        <end position="356"/>
    </location>
</feature>
<gene>
    <name evidence="14" type="ORF">L596_018252</name>
</gene>
<comment type="similarity">
    <text evidence="11">Belongs to the ligand-gated ion channel (TC 1.A.9) family.</text>
</comment>
<reference evidence="14 15" key="1">
    <citation type="journal article" date="2015" name="Genome Biol.">
        <title>Comparative genomics of Steinernema reveals deeply conserved gene regulatory networks.</title>
        <authorList>
            <person name="Dillman A.R."/>
            <person name="Macchietto M."/>
            <person name="Porter C.F."/>
            <person name="Rogers A."/>
            <person name="Williams B."/>
            <person name="Antoshechkin I."/>
            <person name="Lee M.M."/>
            <person name="Goodwin Z."/>
            <person name="Lu X."/>
            <person name="Lewis E.E."/>
            <person name="Goodrich-Blair H."/>
            <person name="Stock S.P."/>
            <person name="Adams B.J."/>
            <person name="Sternberg P.W."/>
            <person name="Mortazavi A."/>
        </authorList>
    </citation>
    <scope>NUCLEOTIDE SEQUENCE [LARGE SCALE GENOMIC DNA]</scope>
    <source>
        <strain evidence="14 15">ALL</strain>
    </source>
</reference>
<evidence type="ECO:0000259" key="13">
    <source>
        <dbReference type="Pfam" id="PF02932"/>
    </source>
</evidence>
<dbReference type="GO" id="GO:0005230">
    <property type="term" value="F:extracellular ligand-gated monoatomic ion channel activity"/>
    <property type="evidence" value="ECO:0007669"/>
    <property type="project" value="InterPro"/>
</dbReference>
<comment type="caution">
    <text evidence="11">Lacks conserved residue(s) required for the propagation of feature annotation.</text>
</comment>
<evidence type="ECO:0000256" key="7">
    <source>
        <dbReference type="ARBA" id="ARBA00022989"/>
    </source>
</evidence>
<feature type="signal peptide" evidence="11">
    <location>
        <begin position="1"/>
        <end position="17"/>
    </location>
</feature>
<reference evidence="14 15" key="2">
    <citation type="journal article" date="2019" name="G3 (Bethesda)">
        <title>Hybrid Assembly of the Genome of the Entomopathogenic Nematode Steinernema carpocapsae Identifies the X-Chromosome.</title>
        <authorList>
            <person name="Serra L."/>
            <person name="Macchietto M."/>
            <person name="Macias-Munoz A."/>
            <person name="McGill C.J."/>
            <person name="Rodriguez I.M."/>
            <person name="Rodriguez B."/>
            <person name="Murad R."/>
            <person name="Mortazavi A."/>
        </authorList>
    </citation>
    <scope>NUCLEOTIDE SEQUENCE [LARGE SCALE GENOMIC DNA]</scope>
    <source>
        <strain evidence="14 15">ALL</strain>
    </source>
</reference>
<dbReference type="PROSITE" id="PS00236">
    <property type="entry name" value="NEUROTR_ION_CHANNEL"/>
    <property type="match status" value="1"/>
</dbReference>
<dbReference type="STRING" id="34508.A0A4U5N4T5"/>
<dbReference type="PRINTS" id="PR00253">
    <property type="entry name" value="GABAARECEPTR"/>
</dbReference>
<keyword evidence="9 11" id="KW-0472">Membrane</keyword>
<dbReference type="Proteomes" id="UP000298663">
    <property type="component" value="Unassembled WGS sequence"/>
</dbReference>
<evidence type="ECO:0000256" key="8">
    <source>
        <dbReference type="ARBA" id="ARBA00023065"/>
    </source>
</evidence>
<evidence type="ECO:0000256" key="3">
    <source>
        <dbReference type="ARBA" id="ARBA00022448"/>
    </source>
</evidence>
<evidence type="ECO:0000256" key="10">
    <source>
        <dbReference type="ARBA" id="ARBA00023303"/>
    </source>
</evidence>
<dbReference type="AlphaFoldDB" id="A0A4U5N4T5"/>
<keyword evidence="6 11" id="KW-0732">Signal</keyword>
<comment type="caution">
    <text evidence="14">The sequence shown here is derived from an EMBL/GenBank/DDBJ whole genome shotgun (WGS) entry which is preliminary data.</text>
</comment>
<dbReference type="Gene3D" id="1.20.58.390">
    <property type="entry name" value="Neurotransmitter-gated ion-channel transmembrane domain"/>
    <property type="match status" value="1"/>
</dbReference>
<sequence length="432" mass="49392">MMLLLVATLFLFGGARADGDQSYNATAALKQGSKIMKDILKNYDHRVRPFGQDPSKPGNGSVRVDVNMYLRSISNVNEANMEYTLQLTFRQLWKDSRLSYAHLGEDVPSFIVLTEGQEIWRPDTFFQNEKTSHRHVIDKPNTLIRLWKNGNILYSVRLSMTLACPMKLHSYPMDIQKCNLKLASYAYTTEDIEYNWSTAHPVQLKEGLVHSLPQFTLTSVSTEDCSSVTNTGHYSCLQANFELTRQYDYFILHLYAPSVMLVIVSWVSFWLDPTAVPGRVTLGVTTLLTMTTKSSGVNAKLPPVSYTKAIDVWIGICMAFIFGALLEFALVTFLLGEDTEKKKRAKECPEILLKDTDEEVYIPTTIGARRPRDEGVLDKIAICTGIIKRYQNDRARTVDYLSRFIFPVLFLFCNLAYWWYYSREIPSQKMHL</sequence>
<evidence type="ECO:0000256" key="9">
    <source>
        <dbReference type="ARBA" id="ARBA00023136"/>
    </source>
</evidence>
<dbReference type="OrthoDB" id="442503at2759"/>
<protein>
    <recommendedName>
        <fullName evidence="16">Ig-like domain-containing protein</fullName>
    </recommendedName>
</protein>
<dbReference type="Gene3D" id="2.70.170.10">
    <property type="entry name" value="Neurotransmitter-gated ion-channel ligand-binding domain"/>
    <property type="match status" value="1"/>
</dbReference>
<feature type="transmembrane region" description="Helical" evidence="11">
    <location>
        <begin position="400"/>
        <end position="420"/>
    </location>
</feature>
<evidence type="ECO:0000256" key="1">
    <source>
        <dbReference type="ARBA" id="ARBA00004141"/>
    </source>
</evidence>
<dbReference type="InterPro" id="IPR036734">
    <property type="entry name" value="Neur_chan_lig-bd_sf"/>
</dbReference>
<evidence type="ECO:0000256" key="4">
    <source>
        <dbReference type="ARBA" id="ARBA00022475"/>
    </source>
</evidence>
<dbReference type="Pfam" id="PF02931">
    <property type="entry name" value="Neur_chan_LBD"/>
    <property type="match status" value="1"/>
</dbReference>
<dbReference type="InterPro" id="IPR006201">
    <property type="entry name" value="Neur_channel"/>
</dbReference>
<dbReference type="Pfam" id="PF02932">
    <property type="entry name" value="Neur_chan_memb"/>
    <property type="match status" value="1"/>
</dbReference>
<keyword evidence="7 11" id="KW-1133">Transmembrane helix</keyword>
<dbReference type="CDD" id="cd18993">
    <property type="entry name" value="LGIC_ECD_GluCl"/>
    <property type="match status" value="1"/>
</dbReference>
<dbReference type="GO" id="GO:0005886">
    <property type="term" value="C:plasma membrane"/>
    <property type="evidence" value="ECO:0007669"/>
    <property type="project" value="UniProtKB-SubCell"/>
</dbReference>
<dbReference type="InterPro" id="IPR006028">
    <property type="entry name" value="GABAA/Glycine_rcpt"/>
</dbReference>
<dbReference type="InterPro" id="IPR006202">
    <property type="entry name" value="Neur_chan_lig-bd"/>
</dbReference>
<dbReference type="PANTHER" id="PTHR18945">
    <property type="entry name" value="NEUROTRANSMITTER GATED ION CHANNEL"/>
    <property type="match status" value="1"/>
</dbReference>
<comment type="subcellular location">
    <subcellularLocation>
        <location evidence="2">Cell membrane</location>
    </subcellularLocation>
    <subcellularLocation>
        <location evidence="1">Membrane</location>
        <topology evidence="1">Multi-pass membrane protein</topology>
    </subcellularLocation>
</comment>
<dbReference type="PRINTS" id="PR00252">
    <property type="entry name" value="NRIONCHANNEL"/>
</dbReference>
<feature type="domain" description="Neurotransmitter-gated ion-channel ligand-binding" evidence="12">
    <location>
        <begin position="34"/>
        <end position="246"/>
    </location>
</feature>
<dbReference type="GO" id="GO:0004888">
    <property type="term" value="F:transmembrane signaling receptor activity"/>
    <property type="evidence" value="ECO:0007669"/>
    <property type="project" value="InterPro"/>
</dbReference>
<dbReference type="NCBIfam" id="TIGR00860">
    <property type="entry name" value="LIC"/>
    <property type="match status" value="1"/>
</dbReference>
<evidence type="ECO:0000256" key="6">
    <source>
        <dbReference type="ARBA" id="ARBA00022729"/>
    </source>
</evidence>
<dbReference type="CDD" id="cd19062">
    <property type="entry name" value="LGIC_TM_GluCl"/>
    <property type="match status" value="1"/>
</dbReference>
<evidence type="ECO:0000256" key="11">
    <source>
        <dbReference type="RuleBase" id="RU000687"/>
    </source>
</evidence>